<proteinExistence type="predicted"/>
<dbReference type="AlphaFoldDB" id="A0A147BBG0"/>
<evidence type="ECO:0000313" key="1">
    <source>
        <dbReference type="EMBL" id="JAR88081.1"/>
    </source>
</evidence>
<name>A0A147BBG0_IXORI</name>
<dbReference type="EMBL" id="GEGO01007323">
    <property type="protein sequence ID" value="JAR88081.1"/>
    <property type="molecule type" value="Transcribed_RNA"/>
</dbReference>
<organism evidence="1">
    <name type="scientific">Ixodes ricinus</name>
    <name type="common">Common tick</name>
    <name type="synonym">Acarus ricinus</name>
    <dbReference type="NCBI Taxonomy" id="34613"/>
    <lineage>
        <taxon>Eukaryota</taxon>
        <taxon>Metazoa</taxon>
        <taxon>Ecdysozoa</taxon>
        <taxon>Arthropoda</taxon>
        <taxon>Chelicerata</taxon>
        <taxon>Arachnida</taxon>
        <taxon>Acari</taxon>
        <taxon>Parasitiformes</taxon>
        <taxon>Ixodida</taxon>
        <taxon>Ixodoidea</taxon>
        <taxon>Ixodidae</taxon>
        <taxon>Ixodinae</taxon>
        <taxon>Ixodes</taxon>
    </lineage>
</organism>
<accession>A0A147BBG0</accession>
<sequence>YHICSSNSRTVYEASLWVCFPAEHGNSKSPRSAEKMAAIYGTEIASSRENDISSDRVFMENHVPDLVIRCVFSAERDAVCVCCRKVDAKASLIRGAAIT</sequence>
<feature type="non-terminal residue" evidence="1">
    <location>
        <position position="1"/>
    </location>
</feature>
<protein>
    <submittedName>
        <fullName evidence="1">Uncharacterized protein</fullName>
    </submittedName>
</protein>
<reference evidence="1" key="1">
    <citation type="journal article" date="2018" name="PLoS Negl. Trop. Dis.">
        <title>Sialome diversity of ticks revealed by RNAseq of single tick salivary glands.</title>
        <authorList>
            <person name="Perner J."/>
            <person name="Kropackova S."/>
            <person name="Kopacek P."/>
            <person name="Ribeiro J.M."/>
        </authorList>
    </citation>
    <scope>NUCLEOTIDE SEQUENCE</scope>
    <source>
        <strain evidence="1">Siblings of single egg batch collected in Ceske Budejovice</strain>
        <tissue evidence="1">Salivary glands</tissue>
    </source>
</reference>